<evidence type="ECO:0000256" key="2">
    <source>
        <dbReference type="ARBA" id="ARBA00022741"/>
    </source>
</evidence>
<dbReference type="GO" id="GO:0004817">
    <property type="term" value="F:cysteine-tRNA ligase activity"/>
    <property type="evidence" value="ECO:0007669"/>
    <property type="project" value="TreeGrafter"/>
</dbReference>
<comment type="caution">
    <text evidence="5">The sequence shown here is derived from an EMBL/GenBank/DDBJ whole genome shotgun (WGS) entry which is preliminary data.</text>
</comment>
<name>A0A8X7RRE5_BRACI</name>
<dbReference type="SUPFAM" id="SSF52374">
    <property type="entry name" value="Nucleotidylyl transferase"/>
    <property type="match status" value="1"/>
</dbReference>
<keyword evidence="3" id="KW-0067">ATP-binding</keyword>
<dbReference type="InterPro" id="IPR014729">
    <property type="entry name" value="Rossmann-like_a/b/a_fold"/>
</dbReference>
<keyword evidence="1" id="KW-0436">Ligase</keyword>
<dbReference type="GO" id="GO:0006423">
    <property type="term" value="P:cysteinyl-tRNA aminoacylation"/>
    <property type="evidence" value="ECO:0007669"/>
    <property type="project" value="TreeGrafter"/>
</dbReference>
<evidence type="ECO:0000313" key="5">
    <source>
        <dbReference type="EMBL" id="KAG2291505.1"/>
    </source>
</evidence>
<keyword evidence="6" id="KW-1185">Reference proteome</keyword>
<gene>
    <name evidence="5" type="ORF">Bca52824_038174</name>
</gene>
<dbReference type="PANTHER" id="PTHR10890">
    <property type="entry name" value="CYSTEINYL-TRNA SYNTHETASE"/>
    <property type="match status" value="1"/>
</dbReference>
<keyword evidence="2" id="KW-0547">Nucleotide-binding</keyword>
<dbReference type="Gene3D" id="3.40.50.620">
    <property type="entry name" value="HUPs"/>
    <property type="match status" value="1"/>
</dbReference>
<dbReference type="InterPro" id="IPR024909">
    <property type="entry name" value="Cys-tRNA/MSH_ligase"/>
</dbReference>
<evidence type="ECO:0000256" key="1">
    <source>
        <dbReference type="ARBA" id="ARBA00022598"/>
    </source>
</evidence>
<dbReference type="PANTHER" id="PTHR10890:SF29">
    <property type="entry name" value="CYSTEINE--TRNA LIGASE"/>
    <property type="match status" value="1"/>
</dbReference>
<dbReference type="GO" id="GO:0005737">
    <property type="term" value="C:cytoplasm"/>
    <property type="evidence" value="ECO:0007669"/>
    <property type="project" value="TreeGrafter"/>
</dbReference>
<proteinExistence type="predicted"/>
<dbReference type="Proteomes" id="UP000886595">
    <property type="component" value="Unassembled WGS sequence"/>
</dbReference>
<dbReference type="Pfam" id="PF01406">
    <property type="entry name" value="tRNA-synt_1e"/>
    <property type="match status" value="1"/>
</dbReference>
<evidence type="ECO:0000313" key="6">
    <source>
        <dbReference type="Proteomes" id="UP000886595"/>
    </source>
</evidence>
<reference evidence="5 6" key="1">
    <citation type="submission" date="2020-02" db="EMBL/GenBank/DDBJ databases">
        <authorList>
            <person name="Ma Q."/>
            <person name="Huang Y."/>
            <person name="Song X."/>
            <person name="Pei D."/>
        </authorList>
    </citation>
    <scope>NUCLEOTIDE SEQUENCE [LARGE SCALE GENOMIC DNA]</scope>
    <source>
        <strain evidence="5">Sxm20200214</strain>
        <tissue evidence="5">Leaf</tissue>
    </source>
</reference>
<dbReference type="OrthoDB" id="1097506at2759"/>
<dbReference type="AlphaFoldDB" id="A0A8X7RRE5"/>
<evidence type="ECO:0000256" key="3">
    <source>
        <dbReference type="ARBA" id="ARBA00022840"/>
    </source>
</evidence>
<dbReference type="InterPro" id="IPR032678">
    <property type="entry name" value="tRNA-synt_1_cat_dom"/>
</dbReference>
<dbReference type="EMBL" id="JAAMPC010000009">
    <property type="protein sequence ID" value="KAG2291505.1"/>
    <property type="molecule type" value="Genomic_DNA"/>
</dbReference>
<protein>
    <recommendedName>
        <fullName evidence="4">tRNA synthetases class I catalytic domain-containing protein</fullName>
    </recommendedName>
</protein>
<sequence length="455" mass="53217">MFYGEDPERWVEWIDVLVAAHNFTVFKTRKFMYGFIEGHALSWYGDEISRYGFSSWDDLKVRLLNRFSTSAKQEKEQLEQSRLMDILKEMSNRFEQRWKGKEEKTLESDDVKQVESDDGGDDLIMYSNQLIQYVKSDMLILAYPVMVQEKDDPETETLLFDEDNSSKTEMDSGACQVFEKILKKRKKVTKKKKRLKKLFSDIEDQLVEILSHKESDNSDMLGIQMENTTKRQRKSWLEWSKGNCHWVHTRQRIFTDVDDKIIKLANENGEKPLDLSKRFCKEYWVDMEALQCLPPTDEYYLRNHIDDIIINIDNIIEKGLGYAMKGEDVFLSVEKFTDYGKLSCQLLEHKWGGEQVEVDPRKRKPAVFTLWKAAKPNWESSWGQPVKPRWHIESSAVSAHYLSPSFVVYGGGADLKFPHHENKLAQTCAVCDDGGVSYWLHNRHVTINNDKMAKS</sequence>
<evidence type="ECO:0000259" key="4">
    <source>
        <dbReference type="Pfam" id="PF01406"/>
    </source>
</evidence>
<dbReference type="GO" id="GO:0005524">
    <property type="term" value="F:ATP binding"/>
    <property type="evidence" value="ECO:0007669"/>
    <property type="project" value="UniProtKB-KW"/>
</dbReference>
<feature type="domain" description="tRNA synthetases class I catalytic" evidence="4">
    <location>
        <begin position="252"/>
        <end position="455"/>
    </location>
</feature>
<organism evidence="5 6">
    <name type="scientific">Brassica carinata</name>
    <name type="common">Ethiopian mustard</name>
    <name type="synonym">Abyssinian cabbage</name>
    <dbReference type="NCBI Taxonomy" id="52824"/>
    <lineage>
        <taxon>Eukaryota</taxon>
        <taxon>Viridiplantae</taxon>
        <taxon>Streptophyta</taxon>
        <taxon>Embryophyta</taxon>
        <taxon>Tracheophyta</taxon>
        <taxon>Spermatophyta</taxon>
        <taxon>Magnoliopsida</taxon>
        <taxon>eudicotyledons</taxon>
        <taxon>Gunneridae</taxon>
        <taxon>Pentapetalae</taxon>
        <taxon>rosids</taxon>
        <taxon>malvids</taxon>
        <taxon>Brassicales</taxon>
        <taxon>Brassicaceae</taxon>
        <taxon>Brassiceae</taxon>
        <taxon>Brassica</taxon>
    </lineage>
</organism>
<accession>A0A8X7RRE5</accession>